<evidence type="ECO:0000256" key="10">
    <source>
        <dbReference type="ARBA" id="ARBA00051436"/>
    </source>
</evidence>
<comment type="cofactor">
    <cofactor evidence="1">
        <name>FAD</name>
        <dbReference type="ChEBI" id="CHEBI:57692"/>
    </cofactor>
</comment>
<comment type="similarity">
    <text evidence="3">Belongs to the FAD-binding oxidoreductase/transferase type 4 family.</text>
</comment>
<comment type="catalytic activity">
    <reaction evidence="10">
        <text>(R)-lactate + 2 Fe(III)-[cytochrome c] = 2 Fe(II)-[cytochrome c] + pyruvate + 2 H(+)</text>
        <dbReference type="Rhea" id="RHEA:13521"/>
        <dbReference type="Rhea" id="RHEA-COMP:10350"/>
        <dbReference type="Rhea" id="RHEA-COMP:14399"/>
        <dbReference type="ChEBI" id="CHEBI:15361"/>
        <dbReference type="ChEBI" id="CHEBI:15378"/>
        <dbReference type="ChEBI" id="CHEBI:16004"/>
        <dbReference type="ChEBI" id="CHEBI:29033"/>
        <dbReference type="ChEBI" id="CHEBI:29034"/>
        <dbReference type="EC" id="1.1.2.4"/>
    </reaction>
</comment>
<evidence type="ECO:0000256" key="1">
    <source>
        <dbReference type="ARBA" id="ARBA00001974"/>
    </source>
</evidence>
<keyword evidence="4" id="KW-0285">Flavoprotein</keyword>
<dbReference type="InterPro" id="IPR016169">
    <property type="entry name" value="FAD-bd_PCMH_sub2"/>
</dbReference>
<feature type="region of interest" description="Disordered" evidence="11">
    <location>
        <begin position="114"/>
        <end position="143"/>
    </location>
</feature>
<dbReference type="EMBL" id="LK052941">
    <property type="protein sequence ID" value="CDR41781.1"/>
    <property type="molecule type" value="Genomic_DNA"/>
</dbReference>
<dbReference type="InterPro" id="IPR016166">
    <property type="entry name" value="FAD-bd_PCMH"/>
</dbReference>
<keyword evidence="7" id="KW-0560">Oxidoreductase</keyword>
<gene>
    <name evidence="13" type="ORF">RHTO0S_06e06172g</name>
</gene>
<dbReference type="Gene3D" id="3.30.70.2740">
    <property type="match status" value="1"/>
</dbReference>
<evidence type="ECO:0000256" key="8">
    <source>
        <dbReference type="ARBA" id="ARBA00023128"/>
    </source>
</evidence>
<dbReference type="InterPro" id="IPR016164">
    <property type="entry name" value="FAD-linked_Oxase-like_C"/>
</dbReference>
<evidence type="ECO:0000256" key="11">
    <source>
        <dbReference type="SAM" id="MobiDB-lite"/>
    </source>
</evidence>
<dbReference type="GO" id="GO:0071949">
    <property type="term" value="F:FAD binding"/>
    <property type="evidence" value="ECO:0007669"/>
    <property type="project" value="InterPro"/>
</dbReference>
<dbReference type="Pfam" id="PF02913">
    <property type="entry name" value="FAD-oxidase_C"/>
    <property type="match status" value="1"/>
</dbReference>
<reference evidence="13" key="1">
    <citation type="journal article" date="2014" name="Genome Announc.">
        <title>Draft genome sequence of Rhodosporidium toruloides CECT1137, an oleaginous yeast of biotechnological interest.</title>
        <authorList>
            <person name="Morin N."/>
            <person name="Calcas X."/>
            <person name="Devillers H."/>
            <person name="Durrens P."/>
            <person name="Sherman D.J."/>
            <person name="Nicaud J.-M."/>
            <person name="Neuveglise C."/>
        </authorList>
    </citation>
    <scope>NUCLEOTIDE SEQUENCE</scope>
    <source>
        <strain evidence="13">CECT1137</strain>
    </source>
</reference>
<feature type="compositionally biased region" description="Basic and acidic residues" evidence="11">
    <location>
        <begin position="129"/>
        <end position="143"/>
    </location>
</feature>
<evidence type="ECO:0000256" key="3">
    <source>
        <dbReference type="ARBA" id="ARBA00008000"/>
    </source>
</evidence>
<dbReference type="InterPro" id="IPR006094">
    <property type="entry name" value="Oxid_FAD_bind_N"/>
</dbReference>
<dbReference type="GO" id="GO:0008720">
    <property type="term" value="F:D-lactate dehydrogenase (NAD+) activity"/>
    <property type="evidence" value="ECO:0007669"/>
    <property type="project" value="TreeGrafter"/>
</dbReference>
<protein>
    <recommendedName>
        <fullName evidence="9">D-lactate dehydrogenase (cytochrome)</fullName>
        <ecNumber evidence="9">1.1.2.4</ecNumber>
    </recommendedName>
</protein>
<organism evidence="13">
    <name type="scientific">Rhodotorula toruloides</name>
    <name type="common">Yeast</name>
    <name type="synonym">Rhodosporidium toruloides</name>
    <dbReference type="NCBI Taxonomy" id="5286"/>
    <lineage>
        <taxon>Eukaryota</taxon>
        <taxon>Fungi</taxon>
        <taxon>Dikarya</taxon>
        <taxon>Basidiomycota</taxon>
        <taxon>Pucciniomycotina</taxon>
        <taxon>Microbotryomycetes</taxon>
        <taxon>Sporidiobolales</taxon>
        <taxon>Sporidiobolaceae</taxon>
        <taxon>Rhodotorula</taxon>
    </lineage>
</organism>
<evidence type="ECO:0000313" key="13">
    <source>
        <dbReference type="EMBL" id="CDR41781.1"/>
    </source>
</evidence>
<dbReference type="GO" id="GO:0005739">
    <property type="term" value="C:mitochondrion"/>
    <property type="evidence" value="ECO:0007669"/>
    <property type="project" value="UniProtKB-SubCell"/>
</dbReference>
<dbReference type="SUPFAM" id="SSF55103">
    <property type="entry name" value="FAD-linked oxidases, C-terminal domain"/>
    <property type="match status" value="1"/>
</dbReference>
<dbReference type="Gene3D" id="1.10.45.10">
    <property type="entry name" value="Vanillyl-alcohol Oxidase, Chain A, domain 4"/>
    <property type="match status" value="1"/>
</dbReference>
<evidence type="ECO:0000256" key="5">
    <source>
        <dbReference type="ARBA" id="ARBA00022827"/>
    </source>
</evidence>
<proteinExistence type="inferred from homology"/>
<sequence length="536" mass="58349">MAARATAQRRLASISSQLAPAAPPAPDWNSALQALQSIFPPEQLSLDLPTREKYGTGWGSLLPPAPPHAVVHTLRTQDVVEVVRIATRFGIVIIPTGGRTALEGQFQASCCNPPAGERWTGGANGEEDERPRDAKKRETARTERPTIQVSLSRMNRVLAVHEQDFQAVVQPGIGWQGLNEFLAKKGIKLFFPVDPAPGSEFGGMAGVAGSGTNAVGYGTLRAEWIQSMEVVLMNGDVIRTRGSNRARKSSTGWDTGRLFLGSEGTLGIITELTVRLAPVLPLKVALTSFPTISSAVSTVVSILTSGLSPTSLELLDGTSIRGLNLARILPERLEEEPTVLMRFSNASEEVNAQNLRKVAGIVEENGGRRLRVARDERENEELWKARKSQYWSQQLLVGEGCRTLITDICVPISRLAEFVSRSDSYVSTSGLYAPIVAHIGDGNVHRAILWKGREGETKPPREVEELAKKLVRLAQELEGTCAGEHGIGLTKRKYLRAELGEGTLALMRTVKRALDPLNLLNPDKVLFPEGEEEWDA</sequence>
<dbReference type="InterPro" id="IPR016171">
    <property type="entry name" value="Vanillyl_alc_oxidase_C-sub2"/>
</dbReference>
<dbReference type="Pfam" id="PF01565">
    <property type="entry name" value="FAD_binding_4"/>
    <property type="match status" value="1"/>
</dbReference>
<evidence type="ECO:0000256" key="4">
    <source>
        <dbReference type="ARBA" id="ARBA00022630"/>
    </source>
</evidence>
<dbReference type="PROSITE" id="PS51387">
    <property type="entry name" value="FAD_PCMH"/>
    <property type="match status" value="1"/>
</dbReference>
<dbReference type="PANTHER" id="PTHR11748:SF111">
    <property type="entry name" value="D-LACTATE DEHYDROGENASE, MITOCHONDRIAL-RELATED"/>
    <property type="match status" value="1"/>
</dbReference>
<dbReference type="PANTHER" id="PTHR11748">
    <property type="entry name" value="D-LACTATE DEHYDROGENASE"/>
    <property type="match status" value="1"/>
</dbReference>
<accession>A0A061AVV3</accession>
<dbReference type="GO" id="GO:1903457">
    <property type="term" value="P:lactate catabolic process"/>
    <property type="evidence" value="ECO:0007669"/>
    <property type="project" value="TreeGrafter"/>
</dbReference>
<feature type="domain" description="FAD-binding PCMH-type" evidence="12">
    <location>
        <begin position="63"/>
        <end position="279"/>
    </location>
</feature>
<dbReference type="AlphaFoldDB" id="A0A061AVV3"/>
<comment type="subcellular location">
    <subcellularLocation>
        <location evidence="2">Mitochondrion</location>
    </subcellularLocation>
</comment>
<dbReference type="OrthoDB" id="7786253at2759"/>
<evidence type="ECO:0000256" key="6">
    <source>
        <dbReference type="ARBA" id="ARBA00022946"/>
    </source>
</evidence>
<keyword evidence="5" id="KW-0274">FAD</keyword>
<dbReference type="InterPro" id="IPR036318">
    <property type="entry name" value="FAD-bd_PCMH-like_sf"/>
</dbReference>
<keyword evidence="6" id="KW-0809">Transit peptide</keyword>
<dbReference type="EC" id="1.1.2.4" evidence="9"/>
<dbReference type="Gene3D" id="3.30.465.10">
    <property type="match status" value="1"/>
</dbReference>
<dbReference type="SUPFAM" id="SSF56176">
    <property type="entry name" value="FAD-binding/transporter-associated domain-like"/>
    <property type="match status" value="2"/>
</dbReference>
<evidence type="ECO:0000259" key="12">
    <source>
        <dbReference type="PROSITE" id="PS51387"/>
    </source>
</evidence>
<evidence type="ECO:0000256" key="2">
    <source>
        <dbReference type="ARBA" id="ARBA00004173"/>
    </source>
</evidence>
<dbReference type="InterPro" id="IPR004113">
    <property type="entry name" value="FAD-bd_oxidored_4_C"/>
</dbReference>
<name>A0A061AVV3_RHOTO</name>
<dbReference type="FunFam" id="3.30.70.2740:FF:000001">
    <property type="entry name" value="D-lactate dehydrogenase mitochondrial"/>
    <property type="match status" value="1"/>
</dbReference>
<dbReference type="GO" id="GO:0004458">
    <property type="term" value="F:D-lactate dehydrogenase (cytochrome) activity"/>
    <property type="evidence" value="ECO:0007669"/>
    <property type="project" value="UniProtKB-EC"/>
</dbReference>
<evidence type="ECO:0000256" key="7">
    <source>
        <dbReference type="ARBA" id="ARBA00023002"/>
    </source>
</evidence>
<evidence type="ECO:0000256" key="9">
    <source>
        <dbReference type="ARBA" id="ARBA00038897"/>
    </source>
</evidence>
<dbReference type="FunFam" id="1.10.45.10:FF:000001">
    <property type="entry name" value="D-lactate dehydrogenase mitochondrial"/>
    <property type="match status" value="1"/>
</dbReference>
<keyword evidence="8" id="KW-0496">Mitochondrion</keyword>